<evidence type="ECO:0000313" key="1">
    <source>
        <dbReference type="EMBL" id="NHO31384.1"/>
    </source>
</evidence>
<evidence type="ECO:0000313" key="2">
    <source>
        <dbReference type="Proteomes" id="UP000615326"/>
    </source>
</evidence>
<protein>
    <submittedName>
        <fullName evidence="1">Uncharacterized protein</fullName>
    </submittedName>
</protein>
<proteinExistence type="predicted"/>
<comment type="caution">
    <text evidence="1">The sequence shown here is derived from an EMBL/GenBank/DDBJ whole genome shotgun (WGS) entry which is preliminary data.</text>
</comment>
<gene>
    <name evidence="1" type="ORF">GOB84_02210</name>
</gene>
<reference evidence="1 2" key="1">
    <citation type="journal article" date="2020" name="Int. J. Syst. Evol. Microbiol.">
        <title>Novel acetic acid bacteria from cider fermentations: Acetobacter conturbans sp. nov. and Acetobacter fallax sp. nov.</title>
        <authorList>
            <person name="Sombolestani A.S."/>
            <person name="Cleenwerck I."/>
            <person name="Cnockaert M."/>
            <person name="Borremans W."/>
            <person name="Wieme A.D."/>
            <person name="De Vuyst L."/>
            <person name="Vandamme P."/>
        </authorList>
    </citation>
    <scope>NUCLEOTIDE SEQUENCE [LARGE SCALE GENOMIC DNA]</scope>
    <source>
        <strain evidence="1 2">LMG 1637</strain>
    </source>
</reference>
<keyword evidence="2" id="KW-1185">Reference proteome</keyword>
<dbReference type="Proteomes" id="UP000615326">
    <property type="component" value="Unassembled WGS sequence"/>
</dbReference>
<sequence>MFGPFLRATTGQAVVNGIYALQATGSPLHAVLVILAPILSDTHNNVAASSGLRFALPD</sequence>
<name>A0ABX0K4W6_9PROT</name>
<dbReference type="EMBL" id="WOSW01000002">
    <property type="protein sequence ID" value="NHO31384.1"/>
    <property type="molecule type" value="Genomic_DNA"/>
</dbReference>
<organism evidence="1 2">
    <name type="scientific">Acetobacter fallax</name>
    <dbReference type="NCBI Taxonomy" id="1737473"/>
    <lineage>
        <taxon>Bacteria</taxon>
        <taxon>Pseudomonadati</taxon>
        <taxon>Pseudomonadota</taxon>
        <taxon>Alphaproteobacteria</taxon>
        <taxon>Acetobacterales</taxon>
        <taxon>Acetobacteraceae</taxon>
        <taxon>Acetobacter</taxon>
    </lineage>
</organism>
<accession>A0ABX0K4W6</accession>
<dbReference type="RefSeq" id="WP_173575994.1">
    <property type="nucleotide sequence ID" value="NZ_WOSW01000002.1"/>
</dbReference>